<gene>
    <name evidence="1" type="ORF">CR513_42501</name>
</gene>
<dbReference type="AlphaFoldDB" id="A0A371FH13"/>
<protein>
    <submittedName>
        <fullName evidence="1">Uncharacterized protein</fullName>
    </submittedName>
</protein>
<feature type="non-terminal residue" evidence="1">
    <location>
        <position position="1"/>
    </location>
</feature>
<evidence type="ECO:0000313" key="2">
    <source>
        <dbReference type="Proteomes" id="UP000257109"/>
    </source>
</evidence>
<keyword evidence="2" id="KW-1185">Reference proteome</keyword>
<organism evidence="1 2">
    <name type="scientific">Mucuna pruriens</name>
    <name type="common">Velvet bean</name>
    <name type="synonym">Dolichos pruriens</name>
    <dbReference type="NCBI Taxonomy" id="157652"/>
    <lineage>
        <taxon>Eukaryota</taxon>
        <taxon>Viridiplantae</taxon>
        <taxon>Streptophyta</taxon>
        <taxon>Embryophyta</taxon>
        <taxon>Tracheophyta</taxon>
        <taxon>Spermatophyta</taxon>
        <taxon>Magnoliopsida</taxon>
        <taxon>eudicotyledons</taxon>
        <taxon>Gunneridae</taxon>
        <taxon>Pentapetalae</taxon>
        <taxon>rosids</taxon>
        <taxon>fabids</taxon>
        <taxon>Fabales</taxon>
        <taxon>Fabaceae</taxon>
        <taxon>Papilionoideae</taxon>
        <taxon>50 kb inversion clade</taxon>
        <taxon>NPAAA clade</taxon>
        <taxon>indigoferoid/millettioid clade</taxon>
        <taxon>Phaseoleae</taxon>
        <taxon>Mucuna</taxon>
    </lineage>
</organism>
<sequence length="130" mass="15352">MMLEVIPCHHHIRNSVIYHGREFVNHTNFMLTSKLMDSSMKLHPFILHNKTKLLQVNLPYLQASSFLLEFLTAQYLFTYINTSEGYRCYDPIGKCHYTTMDATFLESKSYYSLSTTSDPQRATWNEDLKW</sequence>
<proteinExistence type="predicted"/>
<name>A0A371FH13_MUCPR</name>
<reference evidence="1" key="1">
    <citation type="submission" date="2018-05" db="EMBL/GenBank/DDBJ databases">
        <title>Draft genome of Mucuna pruriens seed.</title>
        <authorList>
            <person name="Nnadi N.E."/>
            <person name="Vos R."/>
            <person name="Hasami M.H."/>
            <person name="Devisetty U.K."/>
            <person name="Aguiy J.C."/>
        </authorList>
    </citation>
    <scope>NUCLEOTIDE SEQUENCE [LARGE SCALE GENOMIC DNA]</scope>
    <source>
        <strain evidence="1">JCA_2017</strain>
    </source>
</reference>
<dbReference type="Proteomes" id="UP000257109">
    <property type="component" value="Unassembled WGS sequence"/>
</dbReference>
<comment type="caution">
    <text evidence="1">The sequence shown here is derived from an EMBL/GenBank/DDBJ whole genome shotgun (WGS) entry which is preliminary data.</text>
</comment>
<dbReference type="EMBL" id="QJKJ01009185">
    <property type="protein sequence ID" value="RDX77393.1"/>
    <property type="molecule type" value="Genomic_DNA"/>
</dbReference>
<evidence type="ECO:0000313" key="1">
    <source>
        <dbReference type="EMBL" id="RDX77393.1"/>
    </source>
</evidence>
<accession>A0A371FH13</accession>